<accession>A0ACC6QUN1</accession>
<sequence>MTRITRMTRTTRTAHTPHADERRRPGTNRRTGLRRRLGAGAGVFAGALACLLYSTGPAAAAVTPGGMVSNSYSGGEALSNR</sequence>
<gene>
    <name evidence="1" type="ORF">WKI58_36660</name>
</gene>
<comment type="caution">
    <text evidence="1">The sequence shown here is derived from an EMBL/GenBank/DDBJ whole genome shotgun (WGS) entry which is preliminary data.</text>
</comment>
<proteinExistence type="predicted"/>
<organism evidence="1 2">
    <name type="scientific">Streptomyces pratisoli</name>
    <dbReference type="NCBI Taxonomy" id="3139917"/>
    <lineage>
        <taxon>Bacteria</taxon>
        <taxon>Bacillati</taxon>
        <taxon>Actinomycetota</taxon>
        <taxon>Actinomycetes</taxon>
        <taxon>Kitasatosporales</taxon>
        <taxon>Streptomycetaceae</taxon>
        <taxon>Streptomyces</taxon>
    </lineage>
</organism>
<name>A0ACC6QUN1_9ACTN</name>
<keyword evidence="2" id="KW-1185">Reference proteome</keyword>
<dbReference type="EMBL" id="JBBKAI010000002">
    <property type="protein sequence ID" value="MEJ8661970.1"/>
    <property type="molecule type" value="Genomic_DNA"/>
</dbReference>
<evidence type="ECO:0000313" key="2">
    <source>
        <dbReference type="Proteomes" id="UP001375539"/>
    </source>
</evidence>
<dbReference type="Proteomes" id="UP001375539">
    <property type="component" value="Unassembled WGS sequence"/>
</dbReference>
<protein>
    <submittedName>
        <fullName evidence="1">Uncharacterized protein</fullName>
    </submittedName>
</protein>
<evidence type="ECO:0000313" key="1">
    <source>
        <dbReference type="EMBL" id="MEJ8661970.1"/>
    </source>
</evidence>
<reference evidence="1" key="1">
    <citation type="submission" date="2024-03" db="EMBL/GenBank/DDBJ databases">
        <title>Novel Streptomyces species of biotechnological and ecological value are a feature of Machair soil.</title>
        <authorList>
            <person name="Prole J.R."/>
            <person name="Goodfellow M."/>
            <person name="Allenby N."/>
            <person name="Ward A.C."/>
        </authorList>
    </citation>
    <scope>NUCLEOTIDE SEQUENCE</scope>
    <source>
        <strain evidence="1">MS1.AVA.4</strain>
    </source>
</reference>